<organism evidence="2 3">
    <name type="scientific">Pseudomicrostroma glucosiphilum</name>
    <dbReference type="NCBI Taxonomy" id="1684307"/>
    <lineage>
        <taxon>Eukaryota</taxon>
        <taxon>Fungi</taxon>
        <taxon>Dikarya</taxon>
        <taxon>Basidiomycota</taxon>
        <taxon>Ustilaginomycotina</taxon>
        <taxon>Exobasidiomycetes</taxon>
        <taxon>Microstromatales</taxon>
        <taxon>Microstromatales incertae sedis</taxon>
        <taxon>Pseudomicrostroma</taxon>
    </lineage>
</organism>
<dbReference type="GeneID" id="37015221"/>
<dbReference type="EMBL" id="KZ819340">
    <property type="protein sequence ID" value="PWN17856.1"/>
    <property type="molecule type" value="Genomic_DNA"/>
</dbReference>
<proteinExistence type="predicted"/>
<evidence type="ECO:0000313" key="2">
    <source>
        <dbReference type="EMBL" id="PWN17856.1"/>
    </source>
</evidence>
<protein>
    <submittedName>
        <fullName evidence="2">Uncharacterized protein</fullName>
    </submittedName>
</protein>
<feature type="compositionally biased region" description="Polar residues" evidence="1">
    <location>
        <begin position="57"/>
        <end position="75"/>
    </location>
</feature>
<keyword evidence="3" id="KW-1185">Reference proteome</keyword>
<sequence length="220" mass="23448">MSPPLGRIGKDPRSPGAASPTEGLGAGWKPIESNSSNNHGANVGMPTHNLPVGSPIAPQQSFVPGPTIPTSSNGRPSTPSPVSSSSTCTPSNPISTTYQITPTGYVIFGNDLRSQQVRRDMEELLSVLFPGTTIHTGRAELAEAESQLLRLAQSLAVAFHKRWFLLQTARGDYDDLRGPNGSMSLFNVEALQRAFKIVGSSGAAEGSLRRGRELEREAER</sequence>
<dbReference type="RefSeq" id="XP_025345016.1">
    <property type="nucleotide sequence ID" value="XM_025493487.1"/>
</dbReference>
<feature type="region of interest" description="Disordered" evidence="1">
    <location>
        <begin position="1"/>
        <end position="96"/>
    </location>
</feature>
<name>A0A316TWK5_9BASI</name>
<reference evidence="2 3" key="1">
    <citation type="journal article" date="2018" name="Mol. Biol. Evol.">
        <title>Broad Genomic Sampling Reveals a Smut Pathogenic Ancestry of the Fungal Clade Ustilaginomycotina.</title>
        <authorList>
            <person name="Kijpornyongpan T."/>
            <person name="Mondo S.J."/>
            <person name="Barry K."/>
            <person name="Sandor L."/>
            <person name="Lee J."/>
            <person name="Lipzen A."/>
            <person name="Pangilinan J."/>
            <person name="LaButti K."/>
            <person name="Hainaut M."/>
            <person name="Henrissat B."/>
            <person name="Grigoriev I.V."/>
            <person name="Spatafora J.W."/>
            <person name="Aime M.C."/>
        </authorList>
    </citation>
    <scope>NUCLEOTIDE SEQUENCE [LARGE SCALE GENOMIC DNA]</scope>
    <source>
        <strain evidence="2 3">MCA 4718</strain>
    </source>
</reference>
<evidence type="ECO:0000256" key="1">
    <source>
        <dbReference type="SAM" id="MobiDB-lite"/>
    </source>
</evidence>
<gene>
    <name evidence="2" type="ORF">BCV69DRAFT_285736</name>
</gene>
<feature type="compositionally biased region" description="Low complexity" evidence="1">
    <location>
        <begin position="76"/>
        <end position="96"/>
    </location>
</feature>
<dbReference type="Proteomes" id="UP000245942">
    <property type="component" value="Unassembled WGS sequence"/>
</dbReference>
<evidence type="ECO:0000313" key="3">
    <source>
        <dbReference type="Proteomes" id="UP000245942"/>
    </source>
</evidence>
<accession>A0A316TWK5</accession>
<dbReference type="AlphaFoldDB" id="A0A316TWK5"/>